<dbReference type="Proteomes" id="UP000326725">
    <property type="component" value="Unassembled WGS sequence"/>
</dbReference>
<reference evidence="1 2" key="1">
    <citation type="submission" date="2019-09" db="EMBL/GenBank/DDBJ databases">
        <authorList>
            <person name="Criscuolo A."/>
        </authorList>
    </citation>
    <scope>NUCLEOTIDE SEQUENCE [LARGE SCALE GENOMIC DNA]</scope>
    <source>
        <strain evidence="2">3(2)</strain>
    </source>
</reference>
<gene>
    <name evidence="1" type="ORF">HALO32_02851</name>
</gene>
<accession>A0A5K1I569</accession>
<proteinExistence type="predicted"/>
<evidence type="ECO:0000313" key="1">
    <source>
        <dbReference type="EMBL" id="VVZ96744.1"/>
    </source>
</evidence>
<dbReference type="RefSeq" id="WP_192576517.1">
    <property type="nucleotide sequence ID" value="NZ_CABVOU010000039.1"/>
</dbReference>
<keyword evidence="2" id="KW-1185">Reference proteome</keyword>
<organism evidence="1 2">
    <name type="scientific">Halomonas lysinitropha</name>
    <dbReference type="NCBI Taxonomy" id="2607506"/>
    <lineage>
        <taxon>Bacteria</taxon>
        <taxon>Pseudomonadati</taxon>
        <taxon>Pseudomonadota</taxon>
        <taxon>Gammaproteobacteria</taxon>
        <taxon>Oceanospirillales</taxon>
        <taxon>Halomonadaceae</taxon>
        <taxon>Halomonas</taxon>
    </lineage>
</organism>
<dbReference type="EMBL" id="CABVOU010000039">
    <property type="protein sequence ID" value="VVZ96744.1"/>
    <property type="molecule type" value="Genomic_DNA"/>
</dbReference>
<sequence length="124" mass="14061">MTTSLQQAVEEGRGFMVVVGPGHVRMAAEIFITDEGVIFLDTGWPEPMAPPRAHIMAGTPQATREGWEVGAWRIHELDHRDPEDAQAWRHWENGKRICEEYGLDYSREAGARYASRVLTMEIKP</sequence>
<dbReference type="AlphaFoldDB" id="A0A5K1I569"/>
<protein>
    <submittedName>
        <fullName evidence="1">Uncharacterized protein</fullName>
    </submittedName>
</protein>
<evidence type="ECO:0000313" key="2">
    <source>
        <dbReference type="Proteomes" id="UP000326725"/>
    </source>
</evidence>
<name>A0A5K1I569_9GAMM</name>